<accession>A0A6J1LBP6</accession>
<dbReference type="Gene3D" id="1.10.1820.10">
    <property type="entry name" value="protein kinase ck2 holoenzyme, chain C, domain 1"/>
    <property type="match status" value="1"/>
</dbReference>
<dbReference type="Pfam" id="PF01214">
    <property type="entry name" value="CK_II_beta"/>
    <property type="match status" value="1"/>
</dbReference>
<dbReference type="Proteomes" id="UP000504633">
    <property type="component" value="Unplaced"/>
</dbReference>
<gene>
    <name evidence="4" type="primary">LOC111593821</name>
</gene>
<dbReference type="Gene3D" id="2.20.25.20">
    <property type="match status" value="1"/>
</dbReference>
<dbReference type="PANTHER" id="PTHR11740:SF0">
    <property type="entry name" value="CASEIN KINASE II SUBUNIT BETA"/>
    <property type="match status" value="1"/>
</dbReference>
<dbReference type="OrthoDB" id="3971593at2759"/>
<dbReference type="InterPro" id="IPR000704">
    <property type="entry name" value="Casein_kinase_II_reg-sub"/>
</dbReference>
<dbReference type="InterPro" id="IPR016149">
    <property type="entry name" value="Casein_kin_II_reg-sub_N"/>
</dbReference>
<dbReference type="GeneID" id="111593821"/>
<comment type="similarity">
    <text evidence="1 2">Belongs to the casein kinase 2 subunit beta family.</text>
</comment>
<evidence type="ECO:0000313" key="3">
    <source>
        <dbReference type="Proteomes" id="UP000504633"/>
    </source>
</evidence>
<evidence type="ECO:0000256" key="1">
    <source>
        <dbReference type="ARBA" id="ARBA00006941"/>
    </source>
</evidence>
<dbReference type="SMART" id="SM01085">
    <property type="entry name" value="CK_II_beta"/>
    <property type="match status" value="1"/>
</dbReference>
<dbReference type="RefSeq" id="XP_023162625.2">
    <property type="nucleotide sequence ID" value="XM_023306857.2"/>
</dbReference>
<dbReference type="PANTHER" id="PTHR11740">
    <property type="entry name" value="CASEIN KINASE II SUBUNIT BETA"/>
    <property type="match status" value="1"/>
</dbReference>
<evidence type="ECO:0000313" key="4">
    <source>
        <dbReference type="RefSeq" id="XP_023162625.2"/>
    </source>
</evidence>
<reference evidence="4" key="1">
    <citation type="submission" date="2025-08" db="UniProtKB">
        <authorList>
            <consortium name="RefSeq"/>
        </authorList>
    </citation>
    <scope>IDENTIFICATION</scope>
    <source>
        <strain evidence="4">15085-1641.00</strain>
        <tissue evidence="4">Whole body</tissue>
    </source>
</reference>
<dbReference type="AlphaFoldDB" id="A0A6J1LBP6"/>
<evidence type="ECO:0000256" key="2">
    <source>
        <dbReference type="RuleBase" id="RU361268"/>
    </source>
</evidence>
<keyword evidence="3" id="KW-1185">Reference proteome</keyword>
<dbReference type="PROSITE" id="PS01101">
    <property type="entry name" value="CK2_BETA"/>
    <property type="match status" value="1"/>
</dbReference>
<protein>
    <recommendedName>
        <fullName evidence="2">Casein kinase II subunit beta</fullName>
        <shortName evidence="2">CK II beta</shortName>
    </recommendedName>
</protein>
<dbReference type="FunFam" id="2.20.25.20:FF:000001">
    <property type="entry name" value="Casein kinase II subunit beta"/>
    <property type="match status" value="1"/>
</dbReference>
<dbReference type="GO" id="GO:0005737">
    <property type="term" value="C:cytoplasm"/>
    <property type="evidence" value="ECO:0007669"/>
    <property type="project" value="TreeGrafter"/>
</dbReference>
<dbReference type="FunFam" id="1.10.1820.10:FF:000005">
    <property type="entry name" value="Casein kinase II subunit beta"/>
    <property type="match status" value="1"/>
</dbReference>
<dbReference type="SUPFAM" id="SSF57798">
    <property type="entry name" value="Casein kinase II beta subunit"/>
    <property type="match status" value="1"/>
</dbReference>
<comment type="subunit">
    <text evidence="2">Tetramer of two alpha and two beta subunits.</text>
</comment>
<name>A0A6J1LBP6_DROHY</name>
<dbReference type="PRINTS" id="PR00472">
    <property type="entry name" value="CASNKINASEII"/>
</dbReference>
<dbReference type="GO" id="GO:0019887">
    <property type="term" value="F:protein kinase regulator activity"/>
    <property type="evidence" value="ECO:0007669"/>
    <property type="project" value="InterPro"/>
</dbReference>
<dbReference type="InterPro" id="IPR035991">
    <property type="entry name" value="Casein_kinase_II_beta-like"/>
</dbReference>
<dbReference type="GO" id="GO:0005956">
    <property type="term" value="C:protein kinase CK2 complex"/>
    <property type="evidence" value="ECO:0007669"/>
    <property type="project" value="UniProtKB-UniRule"/>
</dbReference>
<dbReference type="KEGG" id="dhe:111593821"/>
<sequence>MYVCVRKYIYIYIRICVYVCSSHIVMPDGTWIGWFVNLQVNTFLCRVPQEYIEDRFNLTGLELLVPSFHQTLDAILDLEFDTEYGFNPMDADPELTAQLYGLIHARYILSTRGIEDMCLKYQSGDFGMCPRIYCNGQLVLPVGLSDRIGESHVKVYCPRCRDVYQPHPRCALLDGAMFGSSFPHMFFMQMPHLLPDPPKEQYTPRIYGFKLHNTALLPPPAEANANSVFSNNTDKINTDNIINNSNNNKPSTTIPMVPPTTVKISQNSSPTIRPPMRRFNFTIN</sequence>
<proteinExistence type="inferred from homology"/>
<organism evidence="3 4">
    <name type="scientific">Drosophila hydei</name>
    <name type="common">Fruit fly</name>
    <dbReference type="NCBI Taxonomy" id="7224"/>
    <lineage>
        <taxon>Eukaryota</taxon>
        <taxon>Metazoa</taxon>
        <taxon>Ecdysozoa</taxon>
        <taxon>Arthropoda</taxon>
        <taxon>Hexapoda</taxon>
        <taxon>Insecta</taxon>
        <taxon>Pterygota</taxon>
        <taxon>Neoptera</taxon>
        <taxon>Endopterygota</taxon>
        <taxon>Diptera</taxon>
        <taxon>Brachycera</taxon>
        <taxon>Muscomorpha</taxon>
        <taxon>Ephydroidea</taxon>
        <taxon>Drosophilidae</taxon>
        <taxon>Drosophila</taxon>
    </lineage>
</organism>